<sequence length="110" mass="12469">MALLDLLNPWRGRRQLTELSEKLACDCRHQVWQRIVNRAGGMSPAESRGYIRARAAVVVKREVLRAVQNEQFSAPTLQRLQQLTSDAVLRLISTQLHMLQPATAPLRRAA</sequence>
<gene>
    <name evidence="1" type="ORF">Pla8534_10310</name>
</gene>
<protein>
    <submittedName>
        <fullName evidence="1">Uncharacterized protein</fullName>
    </submittedName>
</protein>
<dbReference type="AlphaFoldDB" id="A0A518DN48"/>
<reference evidence="1 2" key="1">
    <citation type="submission" date="2019-02" db="EMBL/GenBank/DDBJ databases">
        <title>Deep-cultivation of Planctomycetes and their phenomic and genomic characterization uncovers novel biology.</title>
        <authorList>
            <person name="Wiegand S."/>
            <person name="Jogler M."/>
            <person name="Boedeker C."/>
            <person name="Pinto D."/>
            <person name="Vollmers J."/>
            <person name="Rivas-Marin E."/>
            <person name="Kohn T."/>
            <person name="Peeters S.H."/>
            <person name="Heuer A."/>
            <person name="Rast P."/>
            <person name="Oberbeckmann S."/>
            <person name="Bunk B."/>
            <person name="Jeske O."/>
            <person name="Meyerdierks A."/>
            <person name="Storesund J.E."/>
            <person name="Kallscheuer N."/>
            <person name="Luecker S."/>
            <person name="Lage O.M."/>
            <person name="Pohl T."/>
            <person name="Merkel B.J."/>
            <person name="Hornburger P."/>
            <person name="Mueller R.-W."/>
            <person name="Bruemmer F."/>
            <person name="Labrenz M."/>
            <person name="Spormann A.M."/>
            <person name="Op den Camp H."/>
            <person name="Overmann J."/>
            <person name="Amann R."/>
            <person name="Jetten M.S.M."/>
            <person name="Mascher T."/>
            <person name="Medema M.H."/>
            <person name="Devos D.P."/>
            <person name="Kaster A.-K."/>
            <person name="Ovreas L."/>
            <person name="Rohde M."/>
            <person name="Galperin M.Y."/>
            <person name="Jogler C."/>
        </authorList>
    </citation>
    <scope>NUCLEOTIDE SEQUENCE [LARGE SCALE GENOMIC DNA]</scope>
    <source>
        <strain evidence="1 2">Pla85_3_4</strain>
    </source>
</reference>
<dbReference type="EMBL" id="CP036433">
    <property type="protein sequence ID" value="QDU93252.1"/>
    <property type="molecule type" value="Genomic_DNA"/>
</dbReference>
<evidence type="ECO:0000313" key="2">
    <source>
        <dbReference type="Proteomes" id="UP000317648"/>
    </source>
</evidence>
<name>A0A518DN48_9BACT</name>
<organism evidence="1 2">
    <name type="scientific">Lignipirellula cremea</name>
    <dbReference type="NCBI Taxonomy" id="2528010"/>
    <lineage>
        <taxon>Bacteria</taxon>
        <taxon>Pseudomonadati</taxon>
        <taxon>Planctomycetota</taxon>
        <taxon>Planctomycetia</taxon>
        <taxon>Pirellulales</taxon>
        <taxon>Pirellulaceae</taxon>
        <taxon>Lignipirellula</taxon>
    </lineage>
</organism>
<dbReference type="RefSeq" id="WP_145049896.1">
    <property type="nucleotide sequence ID" value="NZ_CP036433.1"/>
</dbReference>
<dbReference type="KEGG" id="lcre:Pla8534_10310"/>
<proteinExistence type="predicted"/>
<keyword evidence="2" id="KW-1185">Reference proteome</keyword>
<dbReference type="Proteomes" id="UP000317648">
    <property type="component" value="Chromosome"/>
</dbReference>
<accession>A0A518DN48</accession>
<evidence type="ECO:0000313" key="1">
    <source>
        <dbReference type="EMBL" id="QDU93252.1"/>
    </source>
</evidence>